<keyword evidence="9" id="KW-0472">Membrane</keyword>
<dbReference type="InterPro" id="IPR005467">
    <property type="entry name" value="His_kinase_dom"/>
</dbReference>
<dbReference type="EC" id="2.7.13.3" evidence="2"/>
<dbReference type="PANTHER" id="PTHR43065">
    <property type="entry name" value="SENSOR HISTIDINE KINASE"/>
    <property type="match status" value="1"/>
</dbReference>
<evidence type="ECO:0000256" key="5">
    <source>
        <dbReference type="ARBA" id="ARBA00022741"/>
    </source>
</evidence>
<dbReference type="InterPro" id="IPR000014">
    <property type="entry name" value="PAS"/>
</dbReference>
<dbReference type="PRINTS" id="PR00344">
    <property type="entry name" value="BCTRLSENSOR"/>
</dbReference>
<feature type="transmembrane region" description="Helical" evidence="9">
    <location>
        <begin position="30"/>
        <end position="53"/>
    </location>
</feature>
<dbReference type="Proteomes" id="UP000070107">
    <property type="component" value="Unassembled WGS sequence"/>
</dbReference>
<evidence type="ECO:0000256" key="6">
    <source>
        <dbReference type="ARBA" id="ARBA00022777"/>
    </source>
</evidence>
<dbReference type="PROSITE" id="PS50109">
    <property type="entry name" value="HIS_KIN"/>
    <property type="match status" value="1"/>
</dbReference>
<dbReference type="SMART" id="SM00091">
    <property type="entry name" value="PAS"/>
    <property type="match status" value="1"/>
</dbReference>
<keyword evidence="3" id="KW-0597">Phosphoprotein</keyword>
<reference evidence="13 14" key="1">
    <citation type="submission" date="2015-11" db="EMBL/GenBank/DDBJ databases">
        <title>Draft genome sequence of Paramesorhizobium deserti A-3-E, a strain highly resistant to diverse beta-lactam antibiotics.</title>
        <authorList>
            <person name="Lv R."/>
            <person name="Yang X."/>
            <person name="Fang N."/>
            <person name="Guo J."/>
            <person name="Luo X."/>
            <person name="Peng F."/>
            <person name="Yang R."/>
            <person name="Cui Y."/>
            <person name="Fang C."/>
            <person name="Song Y."/>
        </authorList>
    </citation>
    <scope>NUCLEOTIDE SEQUENCE [LARGE SCALE GENOMIC DNA]</scope>
    <source>
        <strain evidence="13 14">A-3-E</strain>
    </source>
</reference>
<keyword evidence="7" id="KW-0067">ATP-binding</keyword>
<dbReference type="SUPFAM" id="SSF55785">
    <property type="entry name" value="PYP-like sensor domain (PAS domain)"/>
    <property type="match status" value="1"/>
</dbReference>
<evidence type="ECO:0000259" key="11">
    <source>
        <dbReference type="PROSITE" id="PS50112"/>
    </source>
</evidence>
<dbReference type="InterPro" id="IPR013767">
    <property type="entry name" value="PAS_fold"/>
</dbReference>
<protein>
    <recommendedName>
        <fullName evidence="2">histidine kinase</fullName>
        <ecNumber evidence="2">2.7.13.3</ecNumber>
    </recommendedName>
</protein>
<feature type="domain" description="PAC" evidence="12">
    <location>
        <begin position="369"/>
        <end position="421"/>
    </location>
</feature>
<comment type="caution">
    <text evidence="13">The sequence shown here is derived from an EMBL/GenBank/DDBJ whole genome shotgun (WGS) entry which is preliminary data.</text>
</comment>
<evidence type="ECO:0000313" key="14">
    <source>
        <dbReference type="Proteomes" id="UP000070107"/>
    </source>
</evidence>
<dbReference type="NCBIfam" id="TIGR00229">
    <property type="entry name" value="sensory_box"/>
    <property type="match status" value="1"/>
</dbReference>
<dbReference type="Gene3D" id="3.30.565.10">
    <property type="entry name" value="Histidine kinase-like ATPase, C-terminal domain"/>
    <property type="match status" value="1"/>
</dbReference>
<dbReference type="InterPro" id="IPR036097">
    <property type="entry name" value="HisK_dim/P_sf"/>
</dbReference>
<evidence type="ECO:0000256" key="9">
    <source>
        <dbReference type="SAM" id="Phobius"/>
    </source>
</evidence>
<dbReference type="SMART" id="SM00388">
    <property type="entry name" value="HisKA"/>
    <property type="match status" value="1"/>
</dbReference>
<sequence length="664" mass="72372">MDTLTDSERTGLGEDPWSTDIEEQGRRTDLLSLVPLAAIVALVVLVTALVWIVSRSEAEQARTKLATDALWVEQTLRFQLSVDEDMLARLALEASGGTAADVLDARARLHIANNPEVLSIAWHDATGNVMRAVPGLDSAPDQQLVERMVQSHVVSARPVFGEVKAQRFAMGVWLQGGKGIVTATISVPLMLQRHIPWWIAEQYGVELADAGGSVIARRAKRMPDPQNPTHTISFDPPLPGTVLRITSYDPPAAFVNTLLVAVIAALALFAIFALLTLYRSTQRRRRAEQRLEGEMAFRRSMEESLTVGLRAKDHDGRVLYVNAAFCNLVGWPVAELVGRSPPMPYWSPDRLEETLARQRALAEGGAASQSFETRFRRVDGSEIDIQVYEAPLIDATGRHRGWMGSVIDITETKQAARQARAQDENMARTGRLVTLGEMASTLAHELNQPLSAIASYAAGVANLLEQGKADARVLGLAVERLSVQASRAGQIIRRIQDFVKKREPRFSRLGLSEIVTETIGFLLADARENRVKIVSEVTDVGAVMADRILLEQVLVNLIRNGIEAMADGRRTGNRLTVRLLKGDDDVSIEIEDQGAGIAPAVAGRLFDAFTSTKEQGMGMGLNICRSIVELHRGHLAHRPGASGGTIFTVTLPLTDEMPKAVGAG</sequence>
<organism evidence="13 14">
    <name type="scientific">Paramesorhizobium deserti</name>
    <dbReference type="NCBI Taxonomy" id="1494590"/>
    <lineage>
        <taxon>Bacteria</taxon>
        <taxon>Pseudomonadati</taxon>
        <taxon>Pseudomonadota</taxon>
        <taxon>Alphaproteobacteria</taxon>
        <taxon>Hyphomicrobiales</taxon>
        <taxon>Phyllobacteriaceae</taxon>
        <taxon>Paramesorhizobium</taxon>
    </lineage>
</organism>
<keyword evidence="8" id="KW-0902">Two-component regulatory system</keyword>
<keyword evidence="5" id="KW-0547">Nucleotide-binding</keyword>
<dbReference type="InterPro" id="IPR000700">
    <property type="entry name" value="PAS-assoc_C"/>
</dbReference>
<dbReference type="AlphaFoldDB" id="A0A135HYF4"/>
<dbReference type="InterPro" id="IPR003594">
    <property type="entry name" value="HATPase_dom"/>
</dbReference>
<dbReference type="Gene3D" id="3.30.450.20">
    <property type="entry name" value="PAS domain"/>
    <property type="match status" value="1"/>
</dbReference>
<dbReference type="Gene3D" id="1.10.287.130">
    <property type="match status" value="1"/>
</dbReference>
<dbReference type="SUPFAM" id="SSF55874">
    <property type="entry name" value="ATPase domain of HSP90 chaperone/DNA topoisomerase II/histidine kinase"/>
    <property type="match status" value="1"/>
</dbReference>
<dbReference type="EMBL" id="LNTU01000002">
    <property type="protein sequence ID" value="KXF78227.1"/>
    <property type="molecule type" value="Genomic_DNA"/>
</dbReference>
<keyword evidence="9" id="KW-1133">Transmembrane helix</keyword>
<feature type="domain" description="PAS" evidence="11">
    <location>
        <begin position="293"/>
        <end position="365"/>
    </location>
</feature>
<comment type="catalytic activity">
    <reaction evidence="1">
        <text>ATP + protein L-histidine = ADP + protein N-phospho-L-histidine.</text>
        <dbReference type="EC" id="2.7.13.3"/>
    </reaction>
</comment>
<evidence type="ECO:0000256" key="3">
    <source>
        <dbReference type="ARBA" id="ARBA00022553"/>
    </source>
</evidence>
<evidence type="ECO:0000256" key="1">
    <source>
        <dbReference type="ARBA" id="ARBA00000085"/>
    </source>
</evidence>
<keyword evidence="4" id="KW-0808">Transferase</keyword>
<dbReference type="Pfam" id="PF00989">
    <property type="entry name" value="PAS"/>
    <property type="match status" value="1"/>
</dbReference>
<dbReference type="CDD" id="cd00130">
    <property type="entry name" value="PAS"/>
    <property type="match status" value="1"/>
</dbReference>
<evidence type="ECO:0000259" key="12">
    <source>
        <dbReference type="PROSITE" id="PS50113"/>
    </source>
</evidence>
<dbReference type="SMART" id="SM00387">
    <property type="entry name" value="HATPase_c"/>
    <property type="match status" value="1"/>
</dbReference>
<dbReference type="STRING" id="1494590.ATN84_23620"/>
<feature type="domain" description="Histidine kinase" evidence="10">
    <location>
        <begin position="441"/>
        <end position="655"/>
    </location>
</feature>
<dbReference type="PANTHER" id="PTHR43065:SF10">
    <property type="entry name" value="PEROXIDE STRESS-ACTIVATED HISTIDINE KINASE MAK3"/>
    <property type="match status" value="1"/>
</dbReference>
<accession>A0A135HYF4</accession>
<keyword evidence="9" id="KW-0812">Transmembrane</keyword>
<dbReference type="PROSITE" id="PS50112">
    <property type="entry name" value="PAS"/>
    <property type="match status" value="1"/>
</dbReference>
<gene>
    <name evidence="13" type="ORF">ATN84_23620</name>
</gene>
<dbReference type="InterPro" id="IPR004358">
    <property type="entry name" value="Sig_transdc_His_kin-like_C"/>
</dbReference>
<dbReference type="SMART" id="SM00086">
    <property type="entry name" value="PAC"/>
    <property type="match status" value="1"/>
</dbReference>
<dbReference type="GO" id="GO:0000155">
    <property type="term" value="F:phosphorelay sensor kinase activity"/>
    <property type="evidence" value="ECO:0007669"/>
    <property type="project" value="InterPro"/>
</dbReference>
<evidence type="ECO:0000256" key="4">
    <source>
        <dbReference type="ARBA" id="ARBA00022679"/>
    </source>
</evidence>
<evidence type="ECO:0000256" key="7">
    <source>
        <dbReference type="ARBA" id="ARBA00022840"/>
    </source>
</evidence>
<dbReference type="InterPro" id="IPR001610">
    <property type="entry name" value="PAC"/>
</dbReference>
<name>A0A135HYF4_9HYPH</name>
<dbReference type="InterPro" id="IPR036890">
    <property type="entry name" value="HATPase_C_sf"/>
</dbReference>
<feature type="transmembrane region" description="Helical" evidence="9">
    <location>
        <begin position="253"/>
        <end position="278"/>
    </location>
</feature>
<evidence type="ECO:0000256" key="2">
    <source>
        <dbReference type="ARBA" id="ARBA00012438"/>
    </source>
</evidence>
<keyword evidence="6 13" id="KW-0418">Kinase</keyword>
<dbReference type="InterPro" id="IPR035965">
    <property type="entry name" value="PAS-like_dom_sf"/>
</dbReference>
<dbReference type="SUPFAM" id="SSF47384">
    <property type="entry name" value="Homodimeric domain of signal transducing histidine kinase"/>
    <property type="match status" value="1"/>
</dbReference>
<proteinExistence type="predicted"/>
<dbReference type="RefSeq" id="WP_068881066.1">
    <property type="nucleotide sequence ID" value="NZ_LNTU01000002.1"/>
</dbReference>
<keyword evidence="14" id="KW-1185">Reference proteome</keyword>
<evidence type="ECO:0000313" key="13">
    <source>
        <dbReference type="EMBL" id="KXF78227.1"/>
    </source>
</evidence>
<dbReference type="PROSITE" id="PS50113">
    <property type="entry name" value="PAC"/>
    <property type="match status" value="1"/>
</dbReference>
<dbReference type="CDD" id="cd00082">
    <property type="entry name" value="HisKA"/>
    <property type="match status" value="1"/>
</dbReference>
<dbReference type="GO" id="GO:0005524">
    <property type="term" value="F:ATP binding"/>
    <property type="evidence" value="ECO:0007669"/>
    <property type="project" value="UniProtKB-KW"/>
</dbReference>
<dbReference type="Pfam" id="PF00512">
    <property type="entry name" value="HisKA"/>
    <property type="match status" value="1"/>
</dbReference>
<evidence type="ECO:0000259" key="10">
    <source>
        <dbReference type="PROSITE" id="PS50109"/>
    </source>
</evidence>
<evidence type="ECO:0000256" key="8">
    <source>
        <dbReference type="ARBA" id="ARBA00023012"/>
    </source>
</evidence>
<dbReference type="GO" id="GO:0006355">
    <property type="term" value="P:regulation of DNA-templated transcription"/>
    <property type="evidence" value="ECO:0007669"/>
    <property type="project" value="InterPro"/>
</dbReference>
<dbReference type="Pfam" id="PF02518">
    <property type="entry name" value="HATPase_c"/>
    <property type="match status" value="1"/>
</dbReference>
<dbReference type="InterPro" id="IPR003661">
    <property type="entry name" value="HisK_dim/P_dom"/>
</dbReference>